<evidence type="ECO:0000256" key="5">
    <source>
        <dbReference type="ARBA" id="ARBA00012613"/>
    </source>
</evidence>
<keyword evidence="13" id="KW-0333">Golgi apparatus</keyword>
<gene>
    <name evidence="28" type="ORF">TDIB3V08_LOCUS2101</name>
</gene>
<feature type="region of interest" description="Disordered" evidence="26">
    <location>
        <begin position="154"/>
        <end position="176"/>
    </location>
</feature>
<keyword evidence="11" id="KW-0735">Signal-anchor</keyword>
<feature type="binding site" evidence="23">
    <location>
        <begin position="214"/>
        <end position="218"/>
    </location>
    <ligand>
        <name>substrate</name>
    </ligand>
</feature>
<evidence type="ECO:0000256" key="9">
    <source>
        <dbReference type="ARBA" id="ARBA00022692"/>
    </source>
</evidence>
<evidence type="ECO:0000256" key="4">
    <source>
        <dbReference type="ARBA" id="ARBA00011011"/>
    </source>
</evidence>
<keyword evidence="9 27" id="KW-0812">Transmembrane</keyword>
<evidence type="ECO:0000256" key="8">
    <source>
        <dbReference type="ARBA" id="ARBA00022679"/>
    </source>
</evidence>
<comment type="catalytic activity">
    <reaction evidence="22">
        <text>an N(4)-{beta-D-GlcNAc-(1-&gt;2)-alpha-D-Man-(1-&gt;3)-[alpha-D-Man-(1-&gt;6)]-beta-D-Man-(1-&gt;4)-beta-D-GlcNAc-(1-&gt;4)-beta-D-GlcNAc}-L-asparaginyl-[protein] + UDP-N-acetyl-alpha-D-glucosamine = N(4)-{beta-D-GlcNAc-(1-&gt;2)-alpha-D-Man-(1-&gt;3)-[beta-D-GlcNAc-(1-&gt;2)-alpha-D-Man-(1-&gt;6)]-beta-D-Man-(1-&gt;4)-beta-D-GlcNAc-(1-&gt;4)-beta-D-GlcNAc}-L-asparaginyl-[protein] + UDP + H(+)</text>
        <dbReference type="Rhea" id="RHEA:12941"/>
        <dbReference type="Rhea" id="RHEA-COMP:13526"/>
        <dbReference type="Rhea" id="RHEA-COMP:14369"/>
        <dbReference type="ChEBI" id="CHEBI:15378"/>
        <dbReference type="ChEBI" id="CHEBI:57705"/>
        <dbReference type="ChEBI" id="CHEBI:58223"/>
        <dbReference type="ChEBI" id="CHEBI:60615"/>
        <dbReference type="ChEBI" id="CHEBI:60651"/>
        <dbReference type="EC" id="2.4.1.143"/>
    </reaction>
</comment>
<dbReference type="GO" id="GO:0000139">
    <property type="term" value="C:Golgi membrane"/>
    <property type="evidence" value="ECO:0007669"/>
    <property type="project" value="UniProtKB-SubCell"/>
</dbReference>
<feature type="disulfide bond" evidence="25">
    <location>
        <begin position="425"/>
        <end position="448"/>
    </location>
</feature>
<keyword evidence="7" id="KW-0328">Glycosyltransferase</keyword>
<reference evidence="28" key="1">
    <citation type="submission" date="2020-11" db="EMBL/GenBank/DDBJ databases">
        <authorList>
            <person name="Tran Van P."/>
        </authorList>
    </citation>
    <scope>NUCLEOTIDE SEQUENCE</scope>
</reference>
<evidence type="ECO:0000313" key="28">
    <source>
        <dbReference type="EMBL" id="CAD7195727.1"/>
    </source>
</evidence>
<evidence type="ECO:0000256" key="27">
    <source>
        <dbReference type="SAM" id="Phobius"/>
    </source>
</evidence>
<comment type="subcellular location">
    <subcellularLocation>
        <location evidence="2">Golgi apparatus membrane</location>
        <topology evidence="2">Single-pass type II membrane protein</topology>
    </subcellularLocation>
</comment>
<evidence type="ECO:0000256" key="1">
    <source>
        <dbReference type="ARBA" id="ARBA00001936"/>
    </source>
</evidence>
<dbReference type="PANTHER" id="PTHR12871:SF0">
    <property type="entry name" value="ALPHA-1,6-MANNOSYL-GLYCOPROTEIN 2-BETA-N-ACETYLGLUCOSAMINYLTRANSFERASE"/>
    <property type="match status" value="1"/>
</dbReference>
<dbReference type="GO" id="GO:0008455">
    <property type="term" value="F:alpha-1,6-mannosylglycoprotein 2-beta-N-acetylglucosaminyltransferase activity"/>
    <property type="evidence" value="ECO:0007669"/>
    <property type="project" value="UniProtKB-EC"/>
</dbReference>
<proteinExistence type="inferred from homology"/>
<evidence type="ECO:0000256" key="16">
    <source>
        <dbReference type="ARBA" id="ARBA00023180"/>
    </source>
</evidence>
<evidence type="ECO:0000256" key="7">
    <source>
        <dbReference type="ARBA" id="ARBA00022676"/>
    </source>
</evidence>
<evidence type="ECO:0000256" key="15">
    <source>
        <dbReference type="ARBA" id="ARBA00023157"/>
    </source>
</evidence>
<dbReference type="Pfam" id="PF05060">
    <property type="entry name" value="MGAT2"/>
    <property type="match status" value="1"/>
</dbReference>
<evidence type="ECO:0000256" key="13">
    <source>
        <dbReference type="ARBA" id="ARBA00023034"/>
    </source>
</evidence>
<dbReference type="GO" id="GO:0006487">
    <property type="term" value="P:protein N-linked glycosylation"/>
    <property type="evidence" value="ECO:0007669"/>
    <property type="project" value="TreeGrafter"/>
</dbReference>
<evidence type="ECO:0000256" key="21">
    <source>
        <dbReference type="ARBA" id="ARBA00032915"/>
    </source>
</evidence>
<evidence type="ECO:0000256" key="12">
    <source>
        <dbReference type="ARBA" id="ARBA00022989"/>
    </source>
</evidence>
<evidence type="ECO:0000256" key="22">
    <source>
        <dbReference type="ARBA" id="ARBA00093257"/>
    </source>
</evidence>
<feature type="binding site" evidence="24">
    <location>
        <position position="465"/>
    </location>
    <ligand>
        <name>Mn(2+)</name>
        <dbReference type="ChEBI" id="CHEBI:29035"/>
    </ligand>
</feature>
<comment type="similarity">
    <text evidence="4">Belongs to the glycosyltransferase 16 (GT16) protein family.</text>
</comment>
<evidence type="ECO:0000256" key="2">
    <source>
        <dbReference type="ARBA" id="ARBA00004323"/>
    </source>
</evidence>
<accession>A0A7R8VEQ0</accession>
<evidence type="ECO:0000256" key="10">
    <source>
        <dbReference type="ARBA" id="ARBA00022723"/>
    </source>
</evidence>
<feature type="binding site" evidence="23">
    <location>
        <position position="245"/>
    </location>
    <ligand>
        <name>substrate</name>
    </ligand>
</feature>
<evidence type="ECO:0000256" key="25">
    <source>
        <dbReference type="PIRSR" id="PIRSR607754-3"/>
    </source>
</evidence>
<feature type="disulfide bond" evidence="25">
    <location>
        <begin position="374"/>
        <end position="377"/>
    </location>
</feature>
<evidence type="ECO:0000256" key="18">
    <source>
        <dbReference type="ARBA" id="ARBA00029663"/>
    </source>
</evidence>
<dbReference type="GO" id="GO:0046872">
    <property type="term" value="F:metal ion binding"/>
    <property type="evidence" value="ECO:0007669"/>
    <property type="project" value="UniProtKB-KW"/>
</dbReference>
<keyword evidence="14 27" id="KW-0472">Membrane</keyword>
<organism evidence="28">
    <name type="scientific">Timema douglasi</name>
    <name type="common">Walking stick</name>
    <dbReference type="NCBI Taxonomy" id="61478"/>
    <lineage>
        <taxon>Eukaryota</taxon>
        <taxon>Metazoa</taxon>
        <taxon>Ecdysozoa</taxon>
        <taxon>Arthropoda</taxon>
        <taxon>Hexapoda</taxon>
        <taxon>Insecta</taxon>
        <taxon>Pterygota</taxon>
        <taxon>Neoptera</taxon>
        <taxon>Polyneoptera</taxon>
        <taxon>Phasmatodea</taxon>
        <taxon>Timematodea</taxon>
        <taxon>Timematoidea</taxon>
        <taxon>Timematidae</taxon>
        <taxon>Timema</taxon>
    </lineage>
</organism>
<protein>
    <recommendedName>
        <fullName evidence="6">Alpha-1,6-mannosyl-glycoprotein 2-beta-N-acetylglucosaminyltransferase</fullName>
        <ecNumber evidence="5">2.4.1.143</ecNumber>
    </recommendedName>
    <alternativeName>
        <fullName evidence="21">Beta-1,2-N-acetylglucosaminyltransferase II</fullName>
    </alternativeName>
    <alternativeName>
        <fullName evidence="20">GlcNAc-T II</fullName>
    </alternativeName>
    <alternativeName>
        <fullName evidence="19">Mannoside acetylglucosaminyltransferase 2</fullName>
    </alternativeName>
    <alternativeName>
        <fullName evidence="18">N-glycosyl-oligosaccharide-glycoprotein N-acetylglucosaminyltransferase II</fullName>
    </alternativeName>
</protein>
<keyword evidence="15 25" id="KW-1015">Disulfide bond</keyword>
<evidence type="ECO:0000256" key="14">
    <source>
        <dbReference type="ARBA" id="ARBA00023136"/>
    </source>
</evidence>
<evidence type="ECO:0000256" key="26">
    <source>
        <dbReference type="SAM" id="MobiDB-lite"/>
    </source>
</evidence>
<dbReference type="GO" id="GO:0005795">
    <property type="term" value="C:Golgi stack"/>
    <property type="evidence" value="ECO:0007669"/>
    <property type="project" value="InterPro"/>
</dbReference>
<keyword evidence="17 24" id="KW-0464">Manganese</keyword>
<evidence type="ECO:0000256" key="24">
    <source>
        <dbReference type="PIRSR" id="PIRSR607754-2"/>
    </source>
</evidence>
<dbReference type="EMBL" id="OA564870">
    <property type="protein sequence ID" value="CAD7195727.1"/>
    <property type="molecule type" value="Genomic_DNA"/>
</dbReference>
<feature type="disulfide bond" evidence="25">
    <location>
        <begin position="430"/>
        <end position="531"/>
    </location>
</feature>
<sequence length="619" mass="70441">MNTGRGLRVAMPTPALGRRRTASCLRTAVFLFLVTFVWLQLHVANLSSGRQGPGSDSQEGNDSSAAILSMVPQILHKFLTPKPRNSTQVLATLSSEVLDAQTMQQHPGTCFPLTQTMQQNPATCYSKTSSSWRPNHHMLIDNDNISKVTGADNIMTSRPSANATDSQNQNGSGRPLLNISDIKRNIERYNDLQTVLNEDVFGPVQNDSLVIVVQVHTRLIYLRHLIVSLAQARDIDSVLLVFSHDYYDEEINELVQSVDFCKVMQIFYPTSIQTHPHEFPGESAGDCPRNVKKEQAKEMMCINALHPDLYGHYREAKFTQTKHHWWWKANRVFNQLEVTRNHTGMVLFLEEDHYVAEDFIHVMRLMEKTCRSSCDRCNILSLGTYLKTYNYYGDSKKAEVTPWISSKHNMGMAFNRSTWQDIRHCAEFFCTYDDYNWDWSLQHISQGCLAHKLHAMVMKGPRVFHIGDGVHHKKANCESTAVISKVQQVLKYANKHLYPSYLTLTVTNINKKQKLRKGNGGWGDLRDHQLCINMTRPGRTTLCFKGMISDSLKPERTFSGLLIPTFFFDPPNFFGNSDFSKTPPFLTSIPLESSSYLPSMVWLNLLCVTDIKKSSMADL</sequence>
<evidence type="ECO:0000256" key="17">
    <source>
        <dbReference type="ARBA" id="ARBA00023211"/>
    </source>
</evidence>
<feature type="binding site" evidence="23">
    <location>
        <begin position="320"/>
        <end position="324"/>
    </location>
    <ligand>
        <name>substrate</name>
    </ligand>
</feature>
<dbReference type="SUPFAM" id="SSF53448">
    <property type="entry name" value="Nucleotide-diphospho-sugar transferases"/>
    <property type="match status" value="1"/>
</dbReference>
<evidence type="ECO:0000256" key="20">
    <source>
        <dbReference type="ARBA" id="ARBA00032552"/>
    </source>
</evidence>
<evidence type="ECO:0000256" key="23">
    <source>
        <dbReference type="PIRSR" id="PIRSR607754-1"/>
    </source>
</evidence>
<feature type="compositionally biased region" description="Polar residues" evidence="26">
    <location>
        <begin position="154"/>
        <end position="172"/>
    </location>
</feature>
<dbReference type="PANTHER" id="PTHR12871">
    <property type="entry name" value="BETA-1,2-N-ACETYLGLUCOSAMINYLTRANSFERASE II"/>
    <property type="match status" value="1"/>
</dbReference>
<dbReference type="UniPathway" id="UPA00378"/>
<keyword evidence="10 24" id="KW-0479">Metal-binding</keyword>
<keyword evidence="8" id="KW-0808">Transferase</keyword>
<dbReference type="InterPro" id="IPR007754">
    <property type="entry name" value="GlcNAc_II"/>
</dbReference>
<keyword evidence="12 27" id="KW-1133">Transmembrane helix</keyword>
<dbReference type="GO" id="GO:0009312">
    <property type="term" value="P:oligosaccharide biosynthetic process"/>
    <property type="evidence" value="ECO:0007669"/>
    <property type="project" value="InterPro"/>
</dbReference>
<evidence type="ECO:0000256" key="19">
    <source>
        <dbReference type="ARBA" id="ARBA00031203"/>
    </source>
</evidence>
<feature type="disulfide bond" evidence="25">
    <location>
        <begin position="287"/>
        <end position="301"/>
    </location>
</feature>
<dbReference type="InterPro" id="IPR029044">
    <property type="entry name" value="Nucleotide-diphossugar_trans"/>
</dbReference>
<comment type="pathway">
    <text evidence="3">Protein modification; protein glycosylation.</text>
</comment>
<feature type="binding site" evidence="24">
    <location>
        <position position="352"/>
    </location>
    <ligand>
        <name>Mn(2+)</name>
        <dbReference type="ChEBI" id="CHEBI:29035"/>
    </ligand>
</feature>
<evidence type="ECO:0000256" key="3">
    <source>
        <dbReference type="ARBA" id="ARBA00004922"/>
    </source>
</evidence>
<dbReference type="EC" id="2.4.1.143" evidence="5"/>
<evidence type="ECO:0000256" key="11">
    <source>
        <dbReference type="ARBA" id="ARBA00022968"/>
    </source>
</evidence>
<name>A0A7R8VEQ0_TIMDO</name>
<dbReference type="Gene3D" id="3.90.550.10">
    <property type="entry name" value="Spore Coat Polysaccharide Biosynthesis Protein SpsA, Chain A"/>
    <property type="match status" value="1"/>
</dbReference>
<dbReference type="AlphaFoldDB" id="A0A7R8VEQ0"/>
<comment type="cofactor">
    <cofactor evidence="1 24">
        <name>Mn(2+)</name>
        <dbReference type="ChEBI" id="CHEBI:29035"/>
    </cofactor>
</comment>
<keyword evidence="16" id="KW-0325">Glycoprotein</keyword>
<evidence type="ECO:0000256" key="6">
    <source>
        <dbReference type="ARBA" id="ARBA00014817"/>
    </source>
</evidence>
<feature type="transmembrane region" description="Helical" evidence="27">
    <location>
        <begin position="21"/>
        <end position="41"/>
    </location>
</feature>